<comment type="caution">
    <text evidence="17">The sequence shown here is derived from an EMBL/GenBank/DDBJ whole genome shotgun (WGS) entry which is preliminary data.</text>
</comment>
<keyword evidence="5" id="KW-0963">Cytoplasm</keyword>
<evidence type="ECO:0000256" key="14">
    <source>
        <dbReference type="ARBA" id="ARBA00022842"/>
    </source>
</evidence>
<dbReference type="SUPFAM" id="SSF50249">
    <property type="entry name" value="Nucleic acid-binding proteins"/>
    <property type="match status" value="1"/>
</dbReference>
<dbReference type="InterPro" id="IPR012340">
    <property type="entry name" value="NA-bd_OB-fold"/>
</dbReference>
<evidence type="ECO:0000256" key="2">
    <source>
        <dbReference type="ARBA" id="ARBA00004496"/>
    </source>
</evidence>
<reference evidence="17 18" key="1">
    <citation type="submission" date="2018-11" db="EMBL/GenBank/DDBJ databases">
        <title>Genomic Encyclopedia of Type Strains, Phase IV (KMG-IV): sequencing the most valuable type-strain genomes for metagenomic binning, comparative biology and taxonomic classification.</title>
        <authorList>
            <person name="Goeker M."/>
        </authorList>
    </citation>
    <scope>NUCLEOTIDE SEQUENCE [LARGE SCALE GENOMIC DNA]</scope>
    <source>
        <strain evidence="17 18">DSM 100275</strain>
    </source>
</reference>
<dbReference type="Proteomes" id="UP000276634">
    <property type="component" value="Unassembled WGS sequence"/>
</dbReference>
<evidence type="ECO:0000256" key="12">
    <source>
        <dbReference type="ARBA" id="ARBA00022759"/>
    </source>
</evidence>
<keyword evidence="9" id="KW-0540">Nuclease</keyword>
<dbReference type="InterPro" id="IPR003029">
    <property type="entry name" value="S1_domain"/>
</dbReference>
<dbReference type="Pfam" id="PF20833">
    <property type="entry name" value="RNase_E_G_Thio"/>
    <property type="match status" value="1"/>
</dbReference>
<evidence type="ECO:0000256" key="8">
    <source>
        <dbReference type="ARBA" id="ARBA00022694"/>
    </source>
</evidence>
<dbReference type="GO" id="GO:0046872">
    <property type="term" value="F:metal ion binding"/>
    <property type="evidence" value="ECO:0007669"/>
    <property type="project" value="UniProtKB-KW"/>
</dbReference>
<feature type="domain" description="S1 motif" evidence="16">
    <location>
        <begin position="43"/>
        <end position="121"/>
    </location>
</feature>
<evidence type="ECO:0000313" key="17">
    <source>
        <dbReference type="EMBL" id="ROR34870.1"/>
    </source>
</evidence>
<name>A0A3N1Y7Z0_9GAMM</name>
<sequence length="490" mass="55267">MVEPLSQEVLVNVTPQETRVAVVENGVLQEVHIERTRSRGIVGNIYKGRVSRVLPGMDAAFVDIGLERAAFLHASDVCRGRPELDPARSQPIAELLREGEELLVQVVKDPLGSKGARLTTQITVPSRYLVMVPCMGQVALSQRIEGEDERERLREVVTRLGEADGHCGYIVRTAAEGAEEAALAADMAFLRRLWAGIAERAEAARPGTLVHEDLPLALRILRDLLGDAVEKIRVDSRMTFRRMREFAERYVPELAGRLEYYPGERPVFELYGVEDELKRALERRVELKSGGYLIIDQTEAMTTIDVNTGAYVGHRNLEETIFKTNLEAAQAIARQLRLRNLGGIIIVDFIDMEVEEHRTQVLQALERALARDRARTHISEISRLGLVEMTRKRTRESLARQLCEPCPTCEGRGTVKTVETVCYEIFREIIREARQFEARSFLVLAAPQVVDRMLDEESAGVAELEAFIGREVRFQAESSYTQEQYDVVLM</sequence>
<evidence type="ECO:0000256" key="10">
    <source>
        <dbReference type="ARBA" id="ARBA00022723"/>
    </source>
</evidence>
<evidence type="ECO:0000256" key="4">
    <source>
        <dbReference type="ARBA" id="ARBA00017719"/>
    </source>
</evidence>
<keyword evidence="10" id="KW-0479">Metal-binding</keyword>
<comment type="cofactor">
    <cofactor evidence="1">
        <name>Mg(2+)</name>
        <dbReference type="ChEBI" id="CHEBI:18420"/>
    </cofactor>
</comment>
<gene>
    <name evidence="17" type="ORF">EDC57_0779</name>
</gene>
<evidence type="ECO:0000256" key="13">
    <source>
        <dbReference type="ARBA" id="ARBA00022801"/>
    </source>
</evidence>
<keyword evidence="12" id="KW-0255">Endonuclease</keyword>
<accession>A0A3N1Y7Z0</accession>
<dbReference type="GO" id="GO:0016787">
    <property type="term" value="F:hydrolase activity"/>
    <property type="evidence" value="ECO:0007669"/>
    <property type="project" value="UniProtKB-KW"/>
</dbReference>
<keyword evidence="11" id="KW-0699">rRNA-binding</keyword>
<dbReference type="GO" id="GO:0004540">
    <property type="term" value="F:RNA nuclease activity"/>
    <property type="evidence" value="ECO:0007669"/>
    <property type="project" value="InterPro"/>
</dbReference>
<dbReference type="SMART" id="SM00316">
    <property type="entry name" value="S1"/>
    <property type="match status" value="1"/>
</dbReference>
<dbReference type="GO" id="GO:0008033">
    <property type="term" value="P:tRNA processing"/>
    <property type="evidence" value="ECO:0007669"/>
    <property type="project" value="UniProtKB-KW"/>
</dbReference>
<evidence type="ECO:0000256" key="1">
    <source>
        <dbReference type="ARBA" id="ARBA00001946"/>
    </source>
</evidence>
<dbReference type="GO" id="GO:0006364">
    <property type="term" value="P:rRNA processing"/>
    <property type="evidence" value="ECO:0007669"/>
    <property type="project" value="UniProtKB-KW"/>
</dbReference>
<evidence type="ECO:0000256" key="11">
    <source>
        <dbReference type="ARBA" id="ARBA00022730"/>
    </source>
</evidence>
<keyword evidence="8" id="KW-0819">tRNA processing</keyword>
<dbReference type="NCBIfam" id="NF008689">
    <property type="entry name" value="PRK11712.1"/>
    <property type="match status" value="1"/>
</dbReference>
<dbReference type="PROSITE" id="PS50126">
    <property type="entry name" value="S1"/>
    <property type="match status" value="1"/>
</dbReference>
<comment type="subcellular location">
    <subcellularLocation>
        <location evidence="2">Cytoplasm</location>
    </subcellularLocation>
</comment>
<dbReference type="NCBIfam" id="TIGR00757">
    <property type="entry name" value="RNaseEG"/>
    <property type="match status" value="1"/>
</dbReference>
<evidence type="ECO:0000256" key="6">
    <source>
        <dbReference type="ARBA" id="ARBA00022552"/>
    </source>
</evidence>
<dbReference type="InterPro" id="IPR048583">
    <property type="entry name" value="RNase_E_G_thioredoxin-like"/>
</dbReference>
<dbReference type="Pfam" id="PF10150">
    <property type="entry name" value="RNase_E_G"/>
    <property type="match status" value="1"/>
</dbReference>
<organism evidence="17 18">
    <name type="scientific">Inmirania thermothiophila</name>
    <dbReference type="NCBI Taxonomy" id="1750597"/>
    <lineage>
        <taxon>Bacteria</taxon>
        <taxon>Pseudomonadati</taxon>
        <taxon>Pseudomonadota</taxon>
        <taxon>Gammaproteobacteria</taxon>
        <taxon>Chromatiales</taxon>
        <taxon>Ectothiorhodospiraceae</taxon>
        <taxon>Inmirania</taxon>
    </lineage>
</organism>
<evidence type="ECO:0000256" key="7">
    <source>
        <dbReference type="ARBA" id="ARBA00022555"/>
    </source>
</evidence>
<evidence type="ECO:0000256" key="5">
    <source>
        <dbReference type="ARBA" id="ARBA00022490"/>
    </source>
</evidence>
<evidence type="ECO:0000256" key="9">
    <source>
        <dbReference type="ARBA" id="ARBA00022722"/>
    </source>
</evidence>
<keyword evidence="15" id="KW-0694">RNA-binding</keyword>
<evidence type="ECO:0000259" key="16">
    <source>
        <dbReference type="PROSITE" id="PS50126"/>
    </source>
</evidence>
<dbReference type="GO" id="GO:0019843">
    <property type="term" value="F:rRNA binding"/>
    <property type="evidence" value="ECO:0007669"/>
    <property type="project" value="UniProtKB-KW"/>
</dbReference>
<keyword evidence="7" id="KW-0820">tRNA-binding</keyword>
<dbReference type="GO" id="GO:0000049">
    <property type="term" value="F:tRNA binding"/>
    <property type="evidence" value="ECO:0007669"/>
    <property type="project" value="UniProtKB-KW"/>
</dbReference>
<keyword evidence="13" id="KW-0378">Hydrolase</keyword>
<dbReference type="AlphaFoldDB" id="A0A3N1Y7Z0"/>
<keyword evidence="14" id="KW-0460">Magnesium</keyword>
<dbReference type="EMBL" id="RJVI01000001">
    <property type="protein sequence ID" value="ROR34870.1"/>
    <property type="molecule type" value="Genomic_DNA"/>
</dbReference>
<evidence type="ECO:0000313" key="18">
    <source>
        <dbReference type="Proteomes" id="UP000276634"/>
    </source>
</evidence>
<proteinExistence type="inferred from homology"/>
<keyword evidence="18" id="KW-1185">Reference proteome</keyword>
<dbReference type="Gene3D" id="3.40.1260.20">
    <property type="entry name" value="Ribonuclease E, catalytic domain"/>
    <property type="match status" value="1"/>
</dbReference>
<keyword evidence="6" id="KW-0698">rRNA processing</keyword>
<dbReference type="PANTHER" id="PTHR30001:SF0">
    <property type="entry name" value="RIBONUCLEASE G"/>
    <property type="match status" value="1"/>
</dbReference>
<protein>
    <recommendedName>
        <fullName evidence="4">Ribonuclease G</fullName>
    </recommendedName>
</protein>
<dbReference type="GO" id="GO:0004519">
    <property type="term" value="F:endonuclease activity"/>
    <property type="evidence" value="ECO:0007669"/>
    <property type="project" value="UniProtKB-KW"/>
</dbReference>
<evidence type="ECO:0000256" key="15">
    <source>
        <dbReference type="ARBA" id="ARBA00022884"/>
    </source>
</evidence>
<dbReference type="CDD" id="cd04453">
    <property type="entry name" value="S1_RNase_E"/>
    <property type="match status" value="1"/>
</dbReference>
<dbReference type="GO" id="GO:0005737">
    <property type="term" value="C:cytoplasm"/>
    <property type="evidence" value="ECO:0007669"/>
    <property type="project" value="UniProtKB-SubCell"/>
</dbReference>
<dbReference type="InterPro" id="IPR004659">
    <property type="entry name" value="RNase_E/G"/>
</dbReference>
<dbReference type="InterPro" id="IPR019307">
    <property type="entry name" value="RNA-bd_AU-1/RNase_E/G"/>
</dbReference>
<evidence type="ECO:0000256" key="3">
    <source>
        <dbReference type="ARBA" id="ARBA00005663"/>
    </source>
</evidence>
<dbReference type="Gene3D" id="2.40.50.140">
    <property type="entry name" value="Nucleic acid-binding proteins"/>
    <property type="match status" value="1"/>
</dbReference>
<dbReference type="PANTHER" id="PTHR30001">
    <property type="entry name" value="RIBONUCLEASE"/>
    <property type="match status" value="1"/>
</dbReference>
<comment type="similarity">
    <text evidence="3">Belongs to the RNase E/G family. RNase G subfamily.</text>
</comment>